<comment type="caution">
    <text evidence="2">The sequence shown here is derived from an EMBL/GenBank/DDBJ whole genome shotgun (WGS) entry which is preliminary data.</text>
</comment>
<sequence>MTVRIDNSGVDKFGEAFPVIFAILVILMLVVIAANFILRTKDDSKEAIRRKVKILEKQSNVGAEWYIVECENGERLRLRNFQGYKVFITVGDEGILEYKGLTIKSFQKL</sequence>
<evidence type="ECO:0008006" key="4">
    <source>
        <dbReference type="Google" id="ProtNLM"/>
    </source>
</evidence>
<keyword evidence="1" id="KW-0472">Membrane</keyword>
<feature type="transmembrane region" description="Helical" evidence="1">
    <location>
        <begin position="16"/>
        <end position="38"/>
    </location>
</feature>
<keyword evidence="1" id="KW-1133">Transmembrane helix</keyword>
<reference evidence="2 3" key="1">
    <citation type="submission" date="2018-08" db="EMBL/GenBank/DDBJ databases">
        <title>A genome reference for cultivated species of the human gut microbiota.</title>
        <authorList>
            <person name="Zou Y."/>
            <person name="Xue W."/>
            <person name="Luo G."/>
        </authorList>
    </citation>
    <scope>NUCLEOTIDE SEQUENCE [LARGE SCALE GENOMIC DNA]</scope>
    <source>
        <strain evidence="2 3">TF11-7</strain>
    </source>
</reference>
<proteinExistence type="predicted"/>
<accession>A0A3E4M0K8</accession>
<dbReference type="AlphaFoldDB" id="A0A3E4M0K8"/>
<dbReference type="Proteomes" id="UP000260793">
    <property type="component" value="Unassembled WGS sequence"/>
</dbReference>
<evidence type="ECO:0000256" key="1">
    <source>
        <dbReference type="SAM" id="Phobius"/>
    </source>
</evidence>
<protein>
    <recommendedName>
        <fullName evidence="4">DUF2500 family protein</fullName>
    </recommendedName>
</protein>
<organism evidence="2 3">
    <name type="scientific">[Ruminococcus] lactaris</name>
    <dbReference type="NCBI Taxonomy" id="46228"/>
    <lineage>
        <taxon>Bacteria</taxon>
        <taxon>Bacillati</taxon>
        <taxon>Bacillota</taxon>
        <taxon>Clostridia</taxon>
        <taxon>Lachnospirales</taxon>
        <taxon>Lachnospiraceae</taxon>
        <taxon>Mediterraneibacter</taxon>
    </lineage>
</organism>
<gene>
    <name evidence="2" type="ORF">DXD17_00680</name>
</gene>
<dbReference type="EMBL" id="QSQN01000001">
    <property type="protein sequence ID" value="RGK43045.1"/>
    <property type="molecule type" value="Genomic_DNA"/>
</dbReference>
<evidence type="ECO:0000313" key="3">
    <source>
        <dbReference type="Proteomes" id="UP000260793"/>
    </source>
</evidence>
<name>A0A3E4M0K8_9FIRM</name>
<evidence type="ECO:0000313" key="2">
    <source>
        <dbReference type="EMBL" id="RGK43045.1"/>
    </source>
</evidence>
<keyword evidence="1" id="KW-0812">Transmembrane</keyword>
<dbReference type="RefSeq" id="WP_117687529.1">
    <property type="nucleotide sequence ID" value="NZ_CATWTA010000003.1"/>
</dbReference>